<name>A0AAQ3TRD4_PASNO</name>
<keyword evidence="3" id="KW-1185">Reference proteome</keyword>
<feature type="region of interest" description="Disordered" evidence="1">
    <location>
        <begin position="1"/>
        <end position="38"/>
    </location>
</feature>
<evidence type="ECO:0000313" key="2">
    <source>
        <dbReference type="EMBL" id="WVZ77959.1"/>
    </source>
</evidence>
<gene>
    <name evidence="2" type="ORF">U9M48_025746</name>
</gene>
<evidence type="ECO:0000256" key="1">
    <source>
        <dbReference type="SAM" id="MobiDB-lite"/>
    </source>
</evidence>
<dbReference type="AlphaFoldDB" id="A0AAQ3TRD4"/>
<evidence type="ECO:0000313" key="3">
    <source>
        <dbReference type="Proteomes" id="UP001341281"/>
    </source>
</evidence>
<proteinExistence type="predicted"/>
<dbReference type="Proteomes" id="UP001341281">
    <property type="component" value="Chromosome 05"/>
</dbReference>
<dbReference type="EMBL" id="CP144749">
    <property type="protein sequence ID" value="WVZ77959.1"/>
    <property type="molecule type" value="Genomic_DNA"/>
</dbReference>
<organism evidence="2 3">
    <name type="scientific">Paspalum notatum var. saurae</name>
    <dbReference type="NCBI Taxonomy" id="547442"/>
    <lineage>
        <taxon>Eukaryota</taxon>
        <taxon>Viridiplantae</taxon>
        <taxon>Streptophyta</taxon>
        <taxon>Embryophyta</taxon>
        <taxon>Tracheophyta</taxon>
        <taxon>Spermatophyta</taxon>
        <taxon>Magnoliopsida</taxon>
        <taxon>Liliopsida</taxon>
        <taxon>Poales</taxon>
        <taxon>Poaceae</taxon>
        <taxon>PACMAD clade</taxon>
        <taxon>Panicoideae</taxon>
        <taxon>Andropogonodae</taxon>
        <taxon>Paspaleae</taxon>
        <taxon>Paspalinae</taxon>
        <taxon>Paspalum</taxon>
    </lineage>
</organism>
<reference evidence="2 3" key="1">
    <citation type="submission" date="2024-02" db="EMBL/GenBank/DDBJ databases">
        <title>High-quality chromosome-scale genome assembly of Pensacola bahiagrass (Paspalum notatum Flugge var. saurae).</title>
        <authorList>
            <person name="Vega J.M."/>
            <person name="Podio M."/>
            <person name="Orjuela J."/>
            <person name="Siena L.A."/>
            <person name="Pessino S.C."/>
            <person name="Combes M.C."/>
            <person name="Mariac C."/>
            <person name="Albertini E."/>
            <person name="Pupilli F."/>
            <person name="Ortiz J.P.A."/>
            <person name="Leblanc O."/>
        </authorList>
    </citation>
    <scope>NUCLEOTIDE SEQUENCE [LARGE SCALE GENOMIC DNA]</scope>
    <source>
        <strain evidence="2">R1</strain>
        <tissue evidence="2">Leaf</tissue>
    </source>
</reference>
<accession>A0AAQ3TRD4</accession>
<protein>
    <submittedName>
        <fullName evidence="2">Uncharacterized protein</fullName>
    </submittedName>
</protein>
<sequence length="91" mass="9635">MPPPFPLRRPPLASSTAGSRPVSRPAAITGGSASSAAERVTIAERADHRRQQWPFSPPPPMAPDSLAAALFCIHAYPGSSDGQRMDRTSGR</sequence>